<dbReference type="EMBL" id="VDEP01000143">
    <property type="protein sequence ID" value="KAA1128200.1"/>
    <property type="molecule type" value="Genomic_DNA"/>
</dbReference>
<evidence type="ECO:0000313" key="1">
    <source>
        <dbReference type="EMBL" id="KAA1128200.1"/>
    </source>
</evidence>
<gene>
    <name evidence="1" type="ORF">PGTUg99_004572</name>
</gene>
<sequence length="170" mass="18616">MACLIPELVGYCFRTDPCFPFRLFGPAGGPNRQLISPGSSGSPLPPSRMITPSPRQANLTQVTRSEGLVYKPAWRKVPLAKRASFRPALCRGNLRDIPFMYVLDVGLALDRVLDLFYALAPMIICANGTPSLGCQTGRPRGAAPSQCDWWQRWSYKEPALCDAGGKSSNK</sequence>
<evidence type="ECO:0000313" key="2">
    <source>
        <dbReference type="Proteomes" id="UP000325313"/>
    </source>
</evidence>
<dbReference type="Proteomes" id="UP000325313">
    <property type="component" value="Unassembled WGS sequence"/>
</dbReference>
<accession>A0A5B0RQV9</accession>
<comment type="caution">
    <text evidence="1">The sequence shown here is derived from an EMBL/GenBank/DDBJ whole genome shotgun (WGS) entry which is preliminary data.</text>
</comment>
<name>A0A5B0RQV9_PUCGR</name>
<organism evidence="1 2">
    <name type="scientific">Puccinia graminis f. sp. tritici</name>
    <dbReference type="NCBI Taxonomy" id="56615"/>
    <lineage>
        <taxon>Eukaryota</taxon>
        <taxon>Fungi</taxon>
        <taxon>Dikarya</taxon>
        <taxon>Basidiomycota</taxon>
        <taxon>Pucciniomycotina</taxon>
        <taxon>Pucciniomycetes</taxon>
        <taxon>Pucciniales</taxon>
        <taxon>Pucciniaceae</taxon>
        <taxon>Puccinia</taxon>
    </lineage>
</organism>
<dbReference type="AlphaFoldDB" id="A0A5B0RQV9"/>
<reference evidence="1 2" key="1">
    <citation type="submission" date="2019-05" db="EMBL/GenBank/DDBJ databases">
        <title>Emergence of the Ug99 lineage of the wheat stem rust pathogen through somatic hybridization.</title>
        <authorList>
            <person name="Li F."/>
            <person name="Upadhyaya N.M."/>
            <person name="Sperschneider J."/>
            <person name="Matny O."/>
            <person name="Nguyen-Phuc H."/>
            <person name="Mago R."/>
            <person name="Raley C."/>
            <person name="Miller M.E."/>
            <person name="Silverstein K.A.T."/>
            <person name="Henningsen E."/>
            <person name="Hirsch C.D."/>
            <person name="Visser B."/>
            <person name="Pretorius Z.A."/>
            <person name="Steffenson B.J."/>
            <person name="Schwessinger B."/>
            <person name="Dodds P.N."/>
            <person name="Figueroa M."/>
        </authorList>
    </citation>
    <scope>NUCLEOTIDE SEQUENCE [LARGE SCALE GENOMIC DNA]</scope>
    <source>
        <strain evidence="1 2">Ug99</strain>
    </source>
</reference>
<protein>
    <submittedName>
        <fullName evidence="1">Uncharacterized protein</fullName>
    </submittedName>
</protein>
<proteinExistence type="predicted"/>